<proteinExistence type="inferred from homology"/>
<protein>
    <recommendedName>
        <fullName evidence="10">Homeobox-leucine zipper protein</fullName>
    </recommendedName>
    <alternativeName>
        <fullName evidence="10">HD-ZIP protein</fullName>
    </alternativeName>
    <alternativeName>
        <fullName evidence="10">Homeodomain transcription factor</fullName>
    </alternativeName>
</protein>
<accession>A0A7J8MRM9</accession>
<dbReference type="GO" id="GO:0000981">
    <property type="term" value="F:DNA-binding transcription factor activity, RNA polymerase II-specific"/>
    <property type="evidence" value="ECO:0007669"/>
    <property type="project" value="UniProtKB-UniRule"/>
</dbReference>
<keyword evidence="6 8" id="KW-0539">Nucleus</keyword>
<keyword evidence="2 10" id="KW-0805">Transcription regulation</keyword>
<dbReference type="Proteomes" id="UP000593572">
    <property type="component" value="Unassembled WGS sequence"/>
</dbReference>
<dbReference type="PANTHER" id="PTHR24326:SF591">
    <property type="entry name" value="HOMEOBOX-LEUCINE ZIPPER PROTEIN ATHB-51-RELATED"/>
    <property type="match status" value="1"/>
</dbReference>
<comment type="function">
    <text evidence="10">Transcription factor.</text>
</comment>
<keyword evidence="3 8" id="KW-0238">DNA-binding</keyword>
<keyword evidence="4 8" id="KW-0371">Homeobox</keyword>
<dbReference type="SMART" id="SM00389">
    <property type="entry name" value="HOX"/>
    <property type="match status" value="1"/>
</dbReference>
<dbReference type="GO" id="GO:0043565">
    <property type="term" value="F:sequence-specific DNA binding"/>
    <property type="evidence" value="ECO:0007669"/>
    <property type="project" value="TreeGrafter"/>
</dbReference>
<evidence type="ECO:0000256" key="3">
    <source>
        <dbReference type="ARBA" id="ARBA00023125"/>
    </source>
</evidence>
<feature type="domain" description="Homeobox" evidence="11">
    <location>
        <begin position="59"/>
        <end position="119"/>
    </location>
</feature>
<dbReference type="InterPro" id="IPR017970">
    <property type="entry name" value="Homeobox_CS"/>
</dbReference>
<evidence type="ECO:0000256" key="10">
    <source>
        <dbReference type="RuleBase" id="RU369038"/>
    </source>
</evidence>
<evidence type="ECO:0000256" key="4">
    <source>
        <dbReference type="ARBA" id="ARBA00023155"/>
    </source>
</evidence>
<dbReference type="PRINTS" id="PR00031">
    <property type="entry name" value="HTHREPRESSR"/>
</dbReference>
<sequence>MEWNGTLSFVPGQPPSLTSLYNYNYDQYSPGMEMMNVGLAEAEAMEKKKKKKKKKKIYMNNEEKKKRLTNEQLEWLEMSFQEDIKLDPQRKMKLSRELGLQPRQIAVWFQNRRARWKAKELERLCHALQHHLHLVSKETQKLQHEVSKLKAMLREQATRNQVSTGYTEISGEETIESTLIHCSNKPMVVPNNHHPIGDQCSYLFNVDKHNPNPVGSTYWGEQLPTNP</sequence>
<keyword evidence="13" id="KW-1185">Reference proteome</keyword>
<dbReference type="PROSITE" id="PS50071">
    <property type="entry name" value="HOMEOBOX_2"/>
    <property type="match status" value="1"/>
</dbReference>
<dbReference type="CDD" id="cd00086">
    <property type="entry name" value="homeodomain"/>
    <property type="match status" value="1"/>
</dbReference>
<evidence type="ECO:0000256" key="8">
    <source>
        <dbReference type="PROSITE-ProRule" id="PRU00108"/>
    </source>
</evidence>
<keyword evidence="5 10" id="KW-0804">Transcription</keyword>
<evidence type="ECO:0000313" key="12">
    <source>
        <dbReference type="EMBL" id="MBA0567220.1"/>
    </source>
</evidence>
<gene>
    <name evidence="12" type="ORF">Golob_011971</name>
</gene>
<evidence type="ECO:0000259" key="11">
    <source>
        <dbReference type="PROSITE" id="PS50071"/>
    </source>
</evidence>
<reference evidence="12 13" key="1">
    <citation type="journal article" date="2019" name="Genome Biol. Evol.">
        <title>Insights into the evolution of the New World diploid cottons (Gossypium, subgenus Houzingenia) based on genome sequencing.</title>
        <authorList>
            <person name="Grover C.E."/>
            <person name="Arick M.A. 2nd"/>
            <person name="Thrash A."/>
            <person name="Conover J.L."/>
            <person name="Sanders W.S."/>
            <person name="Peterson D.G."/>
            <person name="Frelichowski J.E."/>
            <person name="Scheffler J.A."/>
            <person name="Scheffler B.E."/>
            <person name="Wendel J.F."/>
        </authorList>
    </citation>
    <scope>NUCLEOTIDE SEQUENCE [LARGE SCALE GENOMIC DNA]</scope>
    <source>
        <strain evidence="12">157</strain>
        <tissue evidence="12">Leaf</tissue>
    </source>
</reference>
<evidence type="ECO:0000256" key="6">
    <source>
        <dbReference type="ARBA" id="ARBA00023242"/>
    </source>
</evidence>
<dbReference type="EMBL" id="JABEZX010000009">
    <property type="protein sequence ID" value="MBA0567220.1"/>
    <property type="molecule type" value="Genomic_DNA"/>
</dbReference>
<dbReference type="PROSITE" id="PS00027">
    <property type="entry name" value="HOMEOBOX_1"/>
    <property type="match status" value="1"/>
</dbReference>
<dbReference type="PANTHER" id="PTHR24326">
    <property type="entry name" value="HOMEOBOX-LEUCINE ZIPPER PROTEIN"/>
    <property type="match status" value="1"/>
</dbReference>
<dbReference type="GO" id="GO:0005634">
    <property type="term" value="C:nucleus"/>
    <property type="evidence" value="ECO:0007669"/>
    <property type="project" value="UniProtKB-SubCell"/>
</dbReference>
<evidence type="ECO:0000313" key="13">
    <source>
        <dbReference type="Proteomes" id="UP000593572"/>
    </source>
</evidence>
<dbReference type="Pfam" id="PF00046">
    <property type="entry name" value="Homeodomain"/>
    <property type="match status" value="1"/>
</dbReference>
<comment type="similarity">
    <text evidence="7 10">Belongs to the HD-ZIP homeobox family. Class I subfamily.</text>
</comment>
<dbReference type="Gene3D" id="1.10.10.60">
    <property type="entry name" value="Homeodomain-like"/>
    <property type="match status" value="1"/>
</dbReference>
<dbReference type="AlphaFoldDB" id="A0A7J8MRM9"/>
<evidence type="ECO:0000256" key="7">
    <source>
        <dbReference type="ARBA" id="ARBA00025748"/>
    </source>
</evidence>
<evidence type="ECO:0000256" key="5">
    <source>
        <dbReference type="ARBA" id="ARBA00023163"/>
    </source>
</evidence>
<comment type="caution">
    <text evidence="12">The sequence shown here is derived from an EMBL/GenBank/DDBJ whole genome shotgun (WGS) entry which is preliminary data.</text>
</comment>
<comment type="subcellular location">
    <subcellularLocation>
        <location evidence="1 8 9">Nucleus</location>
    </subcellularLocation>
</comment>
<dbReference type="InterPro" id="IPR009057">
    <property type="entry name" value="Homeodomain-like_sf"/>
</dbReference>
<dbReference type="InterPro" id="IPR000047">
    <property type="entry name" value="HTH_motif"/>
</dbReference>
<evidence type="ECO:0000256" key="1">
    <source>
        <dbReference type="ARBA" id="ARBA00004123"/>
    </source>
</evidence>
<organism evidence="12 13">
    <name type="scientific">Gossypium lobatum</name>
    <dbReference type="NCBI Taxonomy" id="34289"/>
    <lineage>
        <taxon>Eukaryota</taxon>
        <taxon>Viridiplantae</taxon>
        <taxon>Streptophyta</taxon>
        <taxon>Embryophyta</taxon>
        <taxon>Tracheophyta</taxon>
        <taxon>Spermatophyta</taxon>
        <taxon>Magnoliopsida</taxon>
        <taxon>eudicotyledons</taxon>
        <taxon>Gunneridae</taxon>
        <taxon>Pentapetalae</taxon>
        <taxon>rosids</taxon>
        <taxon>malvids</taxon>
        <taxon>Malvales</taxon>
        <taxon>Malvaceae</taxon>
        <taxon>Malvoideae</taxon>
        <taxon>Gossypium</taxon>
    </lineage>
</organism>
<dbReference type="InterPro" id="IPR045224">
    <property type="entry name" value="HDZip_class_I_plant"/>
</dbReference>
<dbReference type="InterPro" id="IPR001356">
    <property type="entry name" value="HD"/>
</dbReference>
<feature type="DNA-binding region" description="Homeobox" evidence="8">
    <location>
        <begin position="61"/>
        <end position="120"/>
    </location>
</feature>
<name>A0A7J8MRM9_9ROSI</name>
<dbReference type="GO" id="GO:0045893">
    <property type="term" value="P:positive regulation of DNA-templated transcription"/>
    <property type="evidence" value="ECO:0007669"/>
    <property type="project" value="TreeGrafter"/>
</dbReference>
<evidence type="ECO:0000256" key="9">
    <source>
        <dbReference type="RuleBase" id="RU000682"/>
    </source>
</evidence>
<evidence type="ECO:0000256" key="2">
    <source>
        <dbReference type="ARBA" id="ARBA00023015"/>
    </source>
</evidence>
<dbReference type="SUPFAM" id="SSF46689">
    <property type="entry name" value="Homeodomain-like"/>
    <property type="match status" value="1"/>
</dbReference>